<dbReference type="Proteomes" id="UP001221757">
    <property type="component" value="Unassembled WGS sequence"/>
</dbReference>
<evidence type="ECO:0000313" key="3">
    <source>
        <dbReference type="Proteomes" id="UP001221757"/>
    </source>
</evidence>
<dbReference type="EMBL" id="JARKIE010000294">
    <property type="protein sequence ID" value="KAJ7657059.1"/>
    <property type="molecule type" value="Genomic_DNA"/>
</dbReference>
<dbReference type="AlphaFoldDB" id="A0AAD7CQM6"/>
<proteinExistence type="predicted"/>
<feature type="region of interest" description="Disordered" evidence="1">
    <location>
        <begin position="244"/>
        <end position="266"/>
    </location>
</feature>
<keyword evidence="3" id="KW-1185">Reference proteome</keyword>
<protein>
    <submittedName>
        <fullName evidence="2">Uncharacterized protein</fullName>
    </submittedName>
</protein>
<accession>A0AAD7CQM6</accession>
<gene>
    <name evidence="2" type="ORF">B0H17DRAFT_1337905</name>
</gene>
<organism evidence="2 3">
    <name type="scientific">Mycena rosella</name>
    <name type="common">Pink bonnet</name>
    <name type="synonym">Agaricus rosellus</name>
    <dbReference type="NCBI Taxonomy" id="1033263"/>
    <lineage>
        <taxon>Eukaryota</taxon>
        <taxon>Fungi</taxon>
        <taxon>Dikarya</taxon>
        <taxon>Basidiomycota</taxon>
        <taxon>Agaricomycotina</taxon>
        <taxon>Agaricomycetes</taxon>
        <taxon>Agaricomycetidae</taxon>
        <taxon>Agaricales</taxon>
        <taxon>Marasmiineae</taxon>
        <taxon>Mycenaceae</taxon>
        <taxon>Mycena</taxon>
    </lineage>
</organism>
<comment type="caution">
    <text evidence="2">The sequence shown here is derived from an EMBL/GenBank/DDBJ whole genome shotgun (WGS) entry which is preliminary data.</text>
</comment>
<feature type="compositionally biased region" description="Polar residues" evidence="1">
    <location>
        <begin position="220"/>
        <end position="232"/>
    </location>
</feature>
<reference evidence="2" key="1">
    <citation type="submission" date="2023-03" db="EMBL/GenBank/DDBJ databases">
        <title>Massive genome expansion in bonnet fungi (Mycena s.s.) driven by repeated elements and novel gene families across ecological guilds.</title>
        <authorList>
            <consortium name="Lawrence Berkeley National Laboratory"/>
            <person name="Harder C.B."/>
            <person name="Miyauchi S."/>
            <person name="Viragh M."/>
            <person name="Kuo A."/>
            <person name="Thoen E."/>
            <person name="Andreopoulos B."/>
            <person name="Lu D."/>
            <person name="Skrede I."/>
            <person name="Drula E."/>
            <person name="Henrissat B."/>
            <person name="Morin E."/>
            <person name="Kohler A."/>
            <person name="Barry K."/>
            <person name="LaButti K."/>
            <person name="Morin E."/>
            <person name="Salamov A."/>
            <person name="Lipzen A."/>
            <person name="Mereny Z."/>
            <person name="Hegedus B."/>
            <person name="Baldrian P."/>
            <person name="Stursova M."/>
            <person name="Weitz H."/>
            <person name="Taylor A."/>
            <person name="Grigoriev I.V."/>
            <person name="Nagy L.G."/>
            <person name="Martin F."/>
            <person name="Kauserud H."/>
        </authorList>
    </citation>
    <scope>NUCLEOTIDE SEQUENCE</scope>
    <source>
        <strain evidence="2">CBHHK067</strain>
    </source>
</reference>
<evidence type="ECO:0000313" key="2">
    <source>
        <dbReference type="EMBL" id="KAJ7657059.1"/>
    </source>
</evidence>
<name>A0AAD7CQM6_MYCRO</name>
<evidence type="ECO:0000256" key="1">
    <source>
        <dbReference type="SAM" id="MobiDB-lite"/>
    </source>
</evidence>
<sequence>MPVSSSSATLTGIAFLRNPKQVGKSKTWIFEGSIYLVVDDSGQERGVTLLMCYFNDEDFYFGPAGVAHVSGSIAKMRPDFDLGSTEFDHDDYPFVVDVDQLIPLHETTFETMNTADNSGKDKVVTPKEPTVRLPQIKMSFRPHLIICGLPSNLNDIKSTFDMDAEMYTQFGRAYCPFPVSCWIIDSVAYLREEADAFPWEMDVTNVAYLGFAPKAAGNAKFSTPSTPAPSQTAKREQNFIAGTPSWVSNKKHKGNDGSAALSSSPV</sequence>
<feature type="region of interest" description="Disordered" evidence="1">
    <location>
        <begin position="220"/>
        <end position="239"/>
    </location>
</feature>